<dbReference type="Gene3D" id="3.40.50.1010">
    <property type="entry name" value="5'-nuclease"/>
    <property type="match status" value="1"/>
</dbReference>
<proteinExistence type="predicted"/>
<accession>R7S2K5</accession>
<dbReference type="AlphaFoldDB" id="R7S2K5"/>
<feature type="region of interest" description="Disordered" evidence="1">
    <location>
        <begin position="32"/>
        <end position="103"/>
    </location>
</feature>
<dbReference type="HOGENOM" id="CLU_036117_0_0_1"/>
<dbReference type="EMBL" id="JH687554">
    <property type="protein sequence ID" value="EIN04443.1"/>
    <property type="molecule type" value="Genomic_DNA"/>
</dbReference>
<feature type="compositionally biased region" description="Basic and acidic residues" evidence="1">
    <location>
        <begin position="80"/>
        <end position="89"/>
    </location>
</feature>
<feature type="domain" description="PIN" evidence="2">
    <location>
        <begin position="113"/>
        <end position="192"/>
    </location>
</feature>
<dbReference type="eggNOG" id="ENOG502SC47">
    <property type="taxonomic scope" value="Eukaryota"/>
</dbReference>
<gene>
    <name evidence="3" type="ORF">PUNSTDRAFT_108195</name>
</gene>
<dbReference type="Proteomes" id="UP000054196">
    <property type="component" value="Unassembled WGS sequence"/>
</dbReference>
<dbReference type="KEGG" id="psq:PUNSTDRAFT_108195"/>
<organism evidence="3 4">
    <name type="scientific">Punctularia strigosozonata (strain HHB-11173)</name>
    <name type="common">White-rot fungus</name>
    <dbReference type="NCBI Taxonomy" id="741275"/>
    <lineage>
        <taxon>Eukaryota</taxon>
        <taxon>Fungi</taxon>
        <taxon>Dikarya</taxon>
        <taxon>Basidiomycota</taxon>
        <taxon>Agaricomycotina</taxon>
        <taxon>Agaricomycetes</taxon>
        <taxon>Corticiales</taxon>
        <taxon>Punctulariaceae</taxon>
        <taxon>Punctularia</taxon>
    </lineage>
</organism>
<dbReference type="OMA" id="VRRTICC"/>
<dbReference type="OrthoDB" id="69928at2759"/>
<name>R7S2K5_PUNST</name>
<dbReference type="RefSeq" id="XP_007388238.1">
    <property type="nucleotide sequence ID" value="XM_007388176.1"/>
</dbReference>
<protein>
    <recommendedName>
        <fullName evidence="2">PIN domain-containing protein</fullName>
    </recommendedName>
</protein>
<dbReference type="InterPro" id="IPR002716">
    <property type="entry name" value="PIN_dom"/>
</dbReference>
<evidence type="ECO:0000256" key="1">
    <source>
        <dbReference type="SAM" id="MobiDB-lite"/>
    </source>
</evidence>
<feature type="compositionally biased region" description="Low complexity" evidence="1">
    <location>
        <begin position="317"/>
        <end position="326"/>
    </location>
</feature>
<dbReference type="Pfam" id="PF13638">
    <property type="entry name" value="PIN_4"/>
    <property type="match status" value="1"/>
</dbReference>
<reference evidence="4" key="1">
    <citation type="journal article" date="2012" name="Science">
        <title>The Paleozoic origin of enzymatic lignin decomposition reconstructed from 31 fungal genomes.</title>
        <authorList>
            <person name="Floudas D."/>
            <person name="Binder M."/>
            <person name="Riley R."/>
            <person name="Barry K."/>
            <person name="Blanchette R.A."/>
            <person name="Henrissat B."/>
            <person name="Martinez A.T."/>
            <person name="Otillar R."/>
            <person name="Spatafora J.W."/>
            <person name="Yadav J.S."/>
            <person name="Aerts A."/>
            <person name="Benoit I."/>
            <person name="Boyd A."/>
            <person name="Carlson A."/>
            <person name="Copeland A."/>
            <person name="Coutinho P.M."/>
            <person name="de Vries R.P."/>
            <person name="Ferreira P."/>
            <person name="Findley K."/>
            <person name="Foster B."/>
            <person name="Gaskell J."/>
            <person name="Glotzer D."/>
            <person name="Gorecki P."/>
            <person name="Heitman J."/>
            <person name="Hesse C."/>
            <person name="Hori C."/>
            <person name="Igarashi K."/>
            <person name="Jurgens J.A."/>
            <person name="Kallen N."/>
            <person name="Kersten P."/>
            <person name="Kohler A."/>
            <person name="Kuees U."/>
            <person name="Kumar T.K.A."/>
            <person name="Kuo A."/>
            <person name="LaButti K."/>
            <person name="Larrondo L.F."/>
            <person name="Lindquist E."/>
            <person name="Ling A."/>
            <person name="Lombard V."/>
            <person name="Lucas S."/>
            <person name="Lundell T."/>
            <person name="Martin R."/>
            <person name="McLaughlin D.J."/>
            <person name="Morgenstern I."/>
            <person name="Morin E."/>
            <person name="Murat C."/>
            <person name="Nagy L.G."/>
            <person name="Nolan M."/>
            <person name="Ohm R.A."/>
            <person name="Patyshakuliyeva A."/>
            <person name="Rokas A."/>
            <person name="Ruiz-Duenas F.J."/>
            <person name="Sabat G."/>
            <person name="Salamov A."/>
            <person name="Samejima M."/>
            <person name="Schmutz J."/>
            <person name="Slot J.C."/>
            <person name="St John F."/>
            <person name="Stenlid J."/>
            <person name="Sun H."/>
            <person name="Sun S."/>
            <person name="Syed K."/>
            <person name="Tsang A."/>
            <person name="Wiebenga A."/>
            <person name="Young D."/>
            <person name="Pisabarro A."/>
            <person name="Eastwood D.C."/>
            <person name="Martin F."/>
            <person name="Cullen D."/>
            <person name="Grigoriev I.V."/>
            <person name="Hibbett D.S."/>
        </authorList>
    </citation>
    <scope>NUCLEOTIDE SEQUENCE [LARGE SCALE GENOMIC DNA]</scope>
    <source>
        <strain evidence="4">HHB-11173 SS5</strain>
    </source>
</reference>
<evidence type="ECO:0000259" key="2">
    <source>
        <dbReference type="Pfam" id="PF13638"/>
    </source>
</evidence>
<dbReference type="GeneID" id="18876148"/>
<keyword evidence="4" id="KW-1185">Reference proteome</keyword>
<sequence>MTEIKTATQNKLAMSRALGAAFLNHQVEQLERTVNNTGPTGGNWRDRKLSPSRQADFVPRGASGKRPPFNPAAGKPPRRKGGEAPERNAQDTGIKAGRRSPENAKKEKIADVIVIDASVLIHCIGQVKVWCREGREEVLIIPLEALNTLDLLKKGTSALAQRARTASRILEAQVGTNNRVRVQSDDAFVPWDNISFAEDGAAVAHSPEWVRRTICCARWEVDNEKKIEGGKTERAKVVLAILSQAAPPPNLHSPKPSDGAAETASPVPLPVPQVHANKHEPRSSGALVTAWARRAGIELLELRPLPAQEDEDRANGRRGPTGQYGRPPRRGGPGDNEHRRPSVSNGSGGGGGNKPNVGLVERPPAVKAMMDIVAQPSKVVRVLARGEKLDPDT</sequence>
<feature type="region of interest" description="Disordered" evidence="1">
    <location>
        <begin position="303"/>
        <end position="362"/>
    </location>
</feature>
<evidence type="ECO:0000313" key="3">
    <source>
        <dbReference type="EMBL" id="EIN04443.1"/>
    </source>
</evidence>
<evidence type="ECO:0000313" key="4">
    <source>
        <dbReference type="Proteomes" id="UP000054196"/>
    </source>
</evidence>
<feature type="region of interest" description="Disordered" evidence="1">
    <location>
        <begin position="246"/>
        <end position="287"/>
    </location>
</feature>